<organism evidence="2 3">
    <name type="scientific">Iris pallida</name>
    <name type="common">Sweet iris</name>
    <dbReference type="NCBI Taxonomy" id="29817"/>
    <lineage>
        <taxon>Eukaryota</taxon>
        <taxon>Viridiplantae</taxon>
        <taxon>Streptophyta</taxon>
        <taxon>Embryophyta</taxon>
        <taxon>Tracheophyta</taxon>
        <taxon>Spermatophyta</taxon>
        <taxon>Magnoliopsida</taxon>
        <taxon>Liliopsida</taxon>
        <taxon>Asparagales</taxon>
        <taxon>Iridaceae</taxon>
        <taxon>Iridoideae</taxon>
        <taxon>Irideae</taxon>
        <taxon>Iris</taxon>
    </lineage>
</organism>
<name>A0AAX6FIR4_IRIPA</name>
<accession>A0AAX6FIR4</accession>
<sequence>MIITRTKTPINKILETKMNRVQAYCVRFSPRRGSVTSLRRGRNFKGGFGQLRSAGDGDVPPWLRDLQISTQSGKARLWTSKQRQPRRLVLDGEGSTTRR</sequence>
<feature type="region of interest" description="Disordered" evidence="1">
    <location>
        <begin position="74"/>
        <end position="99"/>
    </location>
</feature>
<dbReference type="AlphaFoldDB" id="A0AAX6FIR4"/>
<comment type="caution">
    <text evidence="2">The sequence shown here is derived from an EMBL/GenBank/DDBJ whole genome shotgun (WGS) entry which is preliminary data.</text>
</comment>
<evidence type="ECO:0008006" key="4">
    <source>
        <dbReference type="Google" id="ProtNLM"/>
    </source>
</evidence>
<proteinExistence type="predicted"/>
<evidence type="ECO:0000313" key="2">
    <source>
        <dbReference type="EMBL" id="KAJ6816153.1"/>
    </source>
</evidence>
<keyword evidence="3" id="KW-1185">Reference proteome</keyword>
<dbReference type="Proteomes" id="UP001140949">
    <property type="component" value="Unassembled WGS sequence"/>
</dbReference>
<evidence type="ECO:0000313" key="3">
    <source>
        <dbReference type="Proteomes" id="UP001140949"/>
    </source>
</evidence>
<reference evidence="2" key="2">
    <citation type="submission" date="2023-04" db="EMBL/GenBank/DDBJ databases">
        <authorList>
            <person name="Bruccoleri R.E."/>
            <person name="Oakeley E.J."/>
            <person name="Faust A.-M."/>
            <person name="Dessus-Babus S."/>
            <person name="Altorfer M."/>
            <person name="Burckhardt D."/>
            <person name="Oertli M."/>
            <person name="Naumann U."/>
            <person name="Petersen F."/>
            <person name="Wong J."/>
        </authorList>
    </citation>
    <scope>NUCLEOTIDE SEQUENCE</scope>
    <source>
        <strain evidence="2">GSM-AAB239-AS_SAM_17_03QT</strain>
        <tissue evidence="2">Leaf</tissue>
    </source>
</reference>
<evidence type="ECO:0000256" key="1">
    <source>
        <dbReference type="SAM" id="MobiDB-lite"/>
    </source>
</evidence>
<dbReference type="EMBL" id="JANAVB010028397">
    <property type="protein sequence ID" value="KAJ6816153.1"/>
    <property type="molecule type" value="Genomic_DNA"/>
</dbReference>
<reference evidence="2" key="1">
    <citation type="journal article" date="2023" name="GigaByte">
        <title>Genome assembly of the bearded iris, Iris pallida Lam.</title>
        <authorList>
            <person name="Bruccoleri R.E."/>
            <person name="Oakeley E.J."/>
            <person name="Faust A.M.E."/>
            <person name="Altorfer M."/>
            <person name="Dessus-Babus S."/>
            <person name="Burckhardt D."/>
            <person name="Oertli M."/>
            <person name="Naumann U."/>
            <person name="Petersen F."/>
            <person name="Wong J."/>
        </authorList>
    </citation>
    <scope>NUCLEOTIDE SEQUENCE</scope>
    <source>
        <strain evidence="2">GSM-AAB239-AS_SAM_17_03QT</strain>
    </source>
</reference>
<gene>
    <name evidence="2" type="ORF">M6B38_417415</name>
</gene>
<protein>
    <recommendedName>
        <fullName evidence="4">Ribosomal protein L2</fullName>
    </recommendedName>
</protein>